<keyword evidence="1" id="KW-0472">Membrane</keyword>
<organism evidence="2 3">
    <name type="scientific">Acanthamoeba castellanii medusavirus J1</name>
    <dbReference type="NCBI Taxonomy" id="3114988"/>
    <lineage>
        <taxon>Viruses</taxon>
        <taxon>Varidnaviria</taxon>
        <taxon>Bamfordvirae</taxon>
        <taxon>Nucleocytoviricota</taxon>
        <taxon>Megaviricetes</taxon>
        <taxon>Mamonoviridae</taxon>
        <taxon>Medusavirus</taxon>
        <taxon>Medusavirus medusae</taxon>
    </lineage>
</organism>
<keyword evidence="1" id="KW-1133">Transmembrane helix</keyword>
<evidence type="ECO:0000256" key="1">
    <source>
        <dbReference type="SAM" id="Phobius"/>
    </source>
</evidence>
<sequence>MASTDDSHPPDTGAFTAERMYVMGIETLTSMCNRAHQGKRARLLDILESDASASAYGRLYDRLLSPRVILAFLFLYTVFFSGTVFSYVYTFLSSGLVAACCSISPYDLVRSDDFAISAMRKLQRAVWIALRLRVLIHFAALGSIAWALDLSPTAQALLAMSPPLAFFFDVLSRPRAWFCIRIYFGLL</sequence>
<reference evidence="3" key="1">
    <citation type="journal article" date="2019" name="J. Virol.">
        <title>Medusavirus, a novel large DNA virus discovered from hot spring water.</title>
        <authorList>
            <person name="Yoshikawa G."/>
            <person name="Blanc-Mathieu R."/>
            <person name="Song C."/>
            <person name="Kayama Y."/>
            <person name="Mochizuki T."/>
            <person name="Murata K."/>
            <person name="Ogata H."/>
            <person name="Takemura M."/>
        </authorList>
    </citation>
    <scope>NUCLEOTIDE SEQUENCE [LARGE SCALE GENOMIC DNA]</scope>
</reference>
<feature type="transmembrane region" description="Helical" evidence="1">
    <location>
        <begin position="68"/>
        <end position="85"/>
    </location>
</feature>
<keyword evidence="1" id="KW-0812">Transmembrane</keyword>
<feature type="transmembrane region" description="Helical" evidence="1">
    <location>
        <begin position="130"/>
        <end position="148"/>
    </location>
</feature>
<keyword evidence="3" id="KW-1185">Reference proteome</keyword>
<protein>
    <submittedName>
        <fullName evidence="2">Uncharacterized protein</fullName>
    </submittedName>
</protein>
<evidence type="ECO:0000313" key="2">
    <source>
        <dbReference type="EMBL" id="BBI30255.1"/>
    </source>
</evidence>
<dbReference type="EMBL" id="AP018495">
    <property type="protein sequence ID" value="BBI30255.1"/>
    <property type="molecule type" value="Genomic_DNA"/>
</dbReference>
<accession>A0A3T1CWS2</accession>
<evidence type="ECO:0000313" key="3">
    <source>
        <dbReference type="Proteomes" id="UP001161669"/>
    </source>
</evidence>
<name>A0A3T1CWS2_9VIRU</name>
<proteinExistence type="predicted"/>
<dbReference type="KEGG" id="vg:80540607"/>
<dbReference type="Proteomes" id="UP001161669">
    <property type="component" value="Segment"/>
</dbReference>